<dbReference type="EMBL" id="JYDI01002590">
    <property type="protein sequence ID" value="KRY25057.1"/>
    <property type="molecule type" value="Genomic_DNA"/>
</dbReference>
<proteinExistence type="predicted"/>
<dbReference type="AlphaFoldDB" id="A0A0V1AJN2"/>
<evidence type="ECO:0000313" key="1">
    <source>
        <dbReference type="EMBL" id="KRY25057.1"/>
    </source>
</evidence>
<accession>A0A0V1AJN2</accession>
<protein>
    <submittedName>
        <fullName evidence="1">Uncharacterized protein</fullName>
    </submittedName>
</protein>
<gene>
    <name evidence="1" type="ORF">T03_9434</name>
</gene>
<reference evidence="1 2" key="1">
    <citation type="submission" date="2015-01" db="EMBL/GenBank/DDBJ databases">
        <title>Evolution of Trichinella species and genotypes.</title>
        <authorList>
            <person name="Korhonen P.K."/>
            <person name="Edoardo P."/>
            <person name="Giuseppe L.R."/>
            <person name="Gasser R.B."/>
        </authorList>
    </citation>
    <scope>NUCLEOTIDE SEQUENCE [LARGE SCALE GENOMIC DNA]</scope>
    <source>
        <strain evidence="1">ISS120</strain>
    </source>
</reference>
<evidence type="ECO:0000313" key="2">
    <source>
        <dbReference type="Proteomes" id="UP000054653"/>
    </source>
</evidence>
<keyword evidence="2" id="KW-1185">Reference proteome</keyword>
<organism evidence="1 2">
    <name type="scientific">Trichinella britovi</name>
    <name type="common">Parasitic roundworm</name>
    <dbReference type="NCBI Taxonomy" id="45882"/>
    <lineage>
        <taxon>Eukaryota</taxon>
        <taxon>Metazoa</taxon>
        <taxon>Ecdysozoa</taxon>
        <taxon>Nematoda</taxon>
        <taxon>Enoplea</taxon>
        <taxon>Dorylaimia</taxon>
        <taxon>Trichinellida</taxon>
        <taxon>Trichinellidae</taxon>
        <taxon>Trichinella</taxon>
    </lineage>
</organism>
<sequence>MCRIFADEFRLNLSTNHISNSFHHSIKRAAFFLLRTCVKLDVHVDVEEASVKREN</sequence>
<comment type="caution">
    <text evidence="1">The sequence shown here is derived from an EMBL/GenBank/DDBJ whole genome shotgun (WGS) entry which is preliminary data.</text>
</comment>
<name>A0A0V1AJN2_TRIBR</name>
<dbReference type="Proteomes" id="UP000054653">
    <property type="component" value="Unassembled WGS sequence"/>
</dbReference>